<organism evidence="1">
    <name type="scientific">marine sediment metagenome</name>
    <dbReference type="NCBI Taxonomy" id="412755"/>
    <lineage>
        <taxon>unclassified sequences</taxon>
        <taxon>metagenomes</taxon>
        <taxon>ecological metagenomes</taxon>
    </lineage>
</organism>
<feature type="non-terminal residue" evidence="1">
    <location>
        <position position="73"/>
    </location>
</feature>
<comment type="caution">
    <text evidence="1">The sequence shown here is derived from an EMBL/GenBank/DDBJ whole genome shotgun (WGS) entry which is preliminary data.</text>
</comment>
<accession>X1DRU8</accession>
<reference evidence="1" key="1">
    <citation type="journal article" date="2014" name="Front. Microbiol.">
        <title>High frequency of phylogenetically diverse reductive dehalogenase-homologous genes in deep subseafloor sedimentary metagenomes.</title>
        <authorList>
            <person name="Kawai M."/>
            <person name="Futagami T."/>
            <person name="Toyoda A."/>
            <person name="Takaki Y."/>
            <person name="Nishi S."/>
            <person name="Hori S."/>
            <person name="Arai W."/>
            <person name="Tsubouchi T."/>
            <person name="Morono Y."/>
            <person name="Uchiyama I."/>
            <person name="Ito T."/>
            <person name="Fujiyama A."/>
            <person name="Inagaki F."/>
            <person name="Takami H."/>
        </authorList>
    </citation>
    <scope>NUCLEOTIDE SEQUENCE</scope>
    <source>
        <strain evidence="1">Expedition CK06-06</strain>
    </source>
</reference>
<dbReference type="EMBL" id="BART01041169">
    <property type="protein sequence ID" value="GAH23741.1"/>
    <property type="molecule type" value="Genomic_DNA"/>
</dbReference>
<dbReference type="AlphaFoldDB" id="X1DRU8"/>
<sequence length="73" mass="8652">YISCFKKLRTFNGIGRGLFKTGTSRRITNLQEDHEGYYWTLYINTLCEYDSCANYGLNEIKDTAEVFFYDRLN</sequence>
<proteinExistence type="predicted"/>
<protein>
    <submittedName>
        <fullName evidence="1">Uncharacterized protein</fullName>
    </submittedName>
</protein>
<name>X1DRU8_9ZZZZ</name>
<feature type="non-terminal residue" evidence="1">
    <location>
        <position position="1"/>
    </location>
</feature>
<gene>
    <name evidence="1" type="ORF">S01H4_66460</name>
</gene>
<evidence type="ECO:0000313" key="1">
    <source>
        <dbReference type="EMBL" id="GAH23741.1"/>
    </source>
</evidence>